<dbReference type="EMBL" id="LT985188">
    <property type="protein sequence ID" value="SPD85399.1"/>
    <property type="molecule type" value="Genomic_DNA"/>
</dbReference>
<gene>
    <name evidence="1" type="ORF">MPLG2_0363</name>
</gene>
<proteinExistence type="predicted"/>
<organism evidence="1 2">
    <name type="scientific">Micropruina glycogenica</name>
    <dbReference type="NCBI Taxonomy" id="75385"/>
    <lineage>
        <taxon>Bacteria</taxon>
        <taxon>Bacillati</taxon>
        <taxon>Actinomycetota</taxon>
        <taxon>Actinomycetes</taxon>
        <taxon>Propionibacteriales</taxon>
        <taxon>Nocardioidaceae</taxon>
        <taxon>Micropruina</taxon>
    </lineage>
</organism>
<sequence>MLIVENPLGVRLGTAVSDTGTTTFTVRKDPSMPSVCHWQWRVAAVAVCLAMLAGCTDAPTPSISPSTSSRAQGESIEGGPAYVLRQNDRLLLRSVCAGGFAEASVTVVAGHNGHGRMAGPLRRRRDAGHRVGVVRRPTDGVSRHRPQTHGHEHRHAHPVLLGDEPIVTRVEADRRHQ</sequence>
<evidence type="ECO:0000313" key="2">
    <source>
        <dbReference type="Proteomes" id="UP000238164"/>
    </source>
</evidence>
<protein>
    <submittedName>
        <fullName evidence="1">Uncharacterized protein</fullName>
    </submittedName>
</protein>
<dbReference type="KEGG" id="mgg:MPLG2_0363"/>
<keyword evidence="2" id="KW-1185">Reference proteome</keyword>
<reference evidence="1 2" key="1">
    <citation type="submission" date="2018-02" db="EMBL/GenBank/DDBJ databases">
        <authorList>
            <person name="Cohen D.B."/>
            <person name="Kent A.D."/>
        </authorList>
    </citation>
    <scope>NUCLEOTIDE SEQUENCE [LARGE SCALE GENOMIC DNA]</scope>
    <source>
        <strain evidence="1">1</strain>
    </source>
</reference>
<accession>A0A2N9JCZ7</accession>
<name>A0A2N9JCZ7_9ACTN</name>
<dbReference type="AlphaFoldDB" id="A0A2N9JCZ7"/>
<evidence type="ECO:0000313" key="1">
    <source>
        <dbReference type="EMBL" id="SPD85399.1"/>
    </source>
</evidence>
<dbReference type="Proteomes" id="UP000238164">
    <property type="component" value="Chromosome 1"/>
</dbReference>